<evidence type="ECO:0000256" key="2">
    <source>
        <dbReference type="ARBA" id="ARBA00022692"/>
    </source>
</evidence>
<accession>A0A2A5CJN8</accession>
<dbReference type="NCBIfam" id="TIGR00945">
    <property type="entry name" value="tatC"/>
    <property type="match status" value="1"/>
</dbReference>
<dbReference type="GO" id="GO:0009977">
    <property type="term" value="F:proton motive force dependent protein transmembrane transporter activity"/>
    <property type="evidence" value="ECO:0007669"/>
    <property type="project" value="TreeGrafter"/>
</dbReference>
<dbReference type="EMBL" id="NVWI01000001">
    <property type="protein sequence ID" value="PCJ43735.1"/>
    <property type="molecule type" value="Genomic_DNA"/>
</dbReference>
<keyword evidence="5" id="KW-1003">Cell membrane</keyword>
<keyword evidence="5" id="KW-0813">Transport</keyword>
<sequence length="260" mass="29115">MALETDPKEQPLISHLVELRDRILRCLLVVGIIFLCLFPFANDIYTFVASPLLNVLPEGAQMIATQVTSPFFAPFKLAFFTAVFISVPFLLHQIWAFIAPGLYKNEIKTAFPILVSSIILFYLGIAFSYFVVLSFIFGFFTSVAPEGVAIMTDINEYLSFVLLMFFAFGLTFEIPIATVLLIISGATTPEKLTQKRPYVVIGCFVAGMLLTPADPFSQSMLAIPMWMLFELGVIAGRIIYKKSDEDESEKEDEENEEESP</sequence>
<feature type="transmembrane region" description="Helical" evidence="5">
    <location>
        <begin position="157"/>
        <end position="184"/>
    </location>
</feature>
<evidence type="ECO:0000256" key="3">
    <source>
        <dbReference type="ARBA" id="ARBA00022989"/>
    </source>
</evidence>
<gene>
    <name evidence="5 6" type="primary">tatC</name>
    <name evidence="6" type="ORF">COA71_02370</name>
</gene>
<keyword evidence="5" id="KW-0811">Translocation</keyword>
<organism evidence="6 7">
    <name type="scientific">SAR86 cluster bacterium</name>
    <dbReference type="NCBI Taxonomy" id="2030880"/>
    <lineage>
        <taxon>Bacteria</taxon>
        <taxon>Pseudomonadati</taxon>
        <taxon>Pseudomonadota</taxon>
        <taxon>Gammaproteobacteria</taxon>
        <taxon>SAR86 cluster</taxon>
    </lineage>
</organism>
<keyword evidence="2 5" id="KW-0812">Transmembrane</keyword>
<comment type="caution">
    <text evidence="6">The sequence shown here is derived from an EMBL/GenBank/DDBJ whole genome shotgun (WGS) entry which is preliminary data.</text>
</comment>
<comment type="similarity">
    <text evidence="5">Belongs to the TatC family.</text>
</comment>
<protein>
    <recommendedName>
        <fullName evidence="5">Sec-independent protein translocase protein TatC</fullName>
    </recommendedName>
</protein>
<proteinExistence type="inferred from homology"/>
<dbReference type="PANTHER" id="PTHR30371:SF0">
    <property type="entry name" value="SEC-INDEPENDENT PROTEIN TRANSLOCASE PROTEIN TATC, CHLOROPLASTIC-RELATED"/>
    <property type="match status" value="1"/>
</dbReference>
<evidence type="ECO:0000313" key="7">
    <source>
        <dbReference type="Proteomes" id="UP000228987"/>
    </source>
</evidence>
<dbReference type="Proteomes" id="UP000228987">
    <property type="component" value="Unassembled WGS sequence"/>
</dbReference>
<feature type="transmembrane region" description="Helical" evidence="5">
    <location>
        <begin position="110"/>
        <end position="137"/>
    </location>
</feature>
<evidence type="ECO:0000256" key="5">
    <source>
        <dbReference type="HAMAP-Rule" id="MF_00902"/>
    </source>
</evidence>
<feature type="transmembrane region" description="Helical" evidence="5">
    <location>
        <begin position="77"/>
        <end position="98"/>
    </location>
</feature>
<feature type="transmembrane region" description="Helical" evidence="5">
    <location>
        <begin position="219"/>
        <end position="240"/>
    </location>
</feature>
<evidence type="ECO:0000256" key="4">
    <source>
        <dbReference type="ARBA" id="ARBA00023136"/>
    </source>
</evidence>
<dbReference type="AlphaFoldDB" id="A0A2A5CJN8"/>
<evidence type="ECO:0000313" key="6">
    <source>
        <dbReference type="EMBL" id="PCJ43735.1"/>
    </source>
</evidence>
<dbReference type="HAMAP" id="MF_00902">
    <property type="entry name" value="TatC"/>
    <property type="match status" value="1"/>
</dbReference>
<keyword evidence="5" id="KW-0653">Protein transport</keyword>
<keyword evidence="4 5" id="KW-0472">Membrane</keyword>
<dbReference type="Pfam" id="PF00902">
    <property type="entry name" value="TatC"/>
    <property type="match status" value="1"/>
</dbReference>
<evidence type="ECO:0000256" key="1">
    <source>
        <dbReference type="ARBA" id="ARBA00004141"/>
    </source>
</evidence>
<feature type="transmembrane region" description="Helical" evidence="5">
    <location>
        <begin position="196"/>
        <end position="213"/>
    </location>
</feature>
<comment type="subunit">
    <text evidence="5">The Tat system comprises two distinct complexes: a TatABC complex, containing multiple copies of TatA, TatB and TatC subunits, and a separate TatA complex, containing only TatA subunits. Substrates initially bind to the TatABC complex, which probably triggers association of the separate TatA complex to form the active translocon.</text>
</comment>
<dbReference type="GO" id="GO:0033281">
    <property type="term" value="C:TAT protein transport complex"/>
    <property type="evidence" value="ECO:0007669"/>
    <property type="project" value="UniProtKB-UniRule"/>
</dbReference>
<comment type="function">
    <text evidence="5">Part of the twin-arginine translocation (Tat) system that transports large folded proteins containing a characteristic twin-arginine motif in their signal peptide across membranes. Together with TatB, TatC is part of a receptor directly interacting with Tat signal peptides.</text>
</comment>
<dbReference type="PRINTS" id="PR01840">
    <property type="entry name" value="TATCFAMILY"/>
</dbReference>
<keyword evidence="3 5" id="KW-1133">Transmembrane helix</keyword>
<dbReference type="GO" id="GO:0043953">
    <property type="term" value="P:protein transport by the Tat complex"/>
    <property type="evidence" value="ECO:0007669"/>
    <property type="project" value="UniProtKB-UniRule"/>
</dbReference>
<dbReference type="GO" id="GO:0065002">
    <property type="term" value="P:intracellular protein transmembrane transport"/>
    <property type="evidence" value="ECO:0007669"/>
    <property type="project" value="TreeGrafter"/>
</dbReference>
<name>A0A2A5CJN8_9GAMM</name>
<dbReference type="PANTHER" id="PTHR30371">
    <property type="entry name" value="SEC-INDEPENDENT PROTEIN TRANSLOCASE PROTEIN TATC"/>
    <property type="match status" value="1"/>
</dbReference>
<comment type="subcellular location">
    <subcellularLocation>
        <location evidence="5">Cell membrane</location>
        <topology evidence="5">Multi-pass membrane protein</topology>
    </subcellularLocation>
    <subcellularLocation>
        <location evidence="1">Membrane</location>
        <topology evidence="1">Multi-pass membrane protein</topology>
    </subcellularLocation>
</comment>
<dbReference type="InterPro" id="IPR002033">
    <property type="entry name" value="TatC"/>
</dbReference>
<reference evidence="7" key="1">
    <citation type="submission" date="2017-08" db="EMBL/GenBank/DDBJ databases">
        <title>A dynamic microbial community with high functional redundancy inhabits the cold, oxic subseafloor aquifer.</title>
        <authorList>
            <person name="Tully B.J."/>
            <person name="Wheat C.G."/>
            <person name="Glazer B.T."/>
            <person name="Huber J.A."/>
        </authorList>
    </citation>
    <scope>NUCLEOTIDE SEQUENCE [LARGE SCALE GENOMIC DNA]</scope>
</reference>
<feature type="transmembrane region" description="Helical" evidence="5">
    <location>
        <begin position="23"/>
        <end position="41"/>
    </location>
</feature>